<name>A0ABN2FZM0_9ACTN</name>
<reference evidence="2 3" key="1">
    <citation type="journal article" date="2019" name="Int. J. Syst. Evol. Microbiol.">
        <title>The Global Catalogue of Microorganisms (GCM) 10K type strain sequencing project: providing services to taxonomists for standard genome sequencing and annotation.</title>
        <authorList>
            <consortium name="The Broad Institute Genomics Platform"/>
            <consortium name="The Broad Institute Genome Sequencing Center for Infectious Disease"/>
            <person name="Wu L."/>
            <person name="Ma J."/>
        </authorList>
    </citation>
    <scope>NUCLEOTIDE SEQUENCE [LARGE SCALE GENOMIC DNA]</scope>
    <source>
        <strain evidence="2 3">JCM 14718</strain>
    </source>
</reference>
<comment type="caution">
    <text evidence="2">The sequence shown here is derived from an EMBL/GenBank/DDBJ whole genome shotgun (WGS) entry which is preliminary data.</text>
</comment>
<keyword evidence="3" id="KW-1185">Reference proteome</keyword>
<dbReference type="RefSeq" id="WP_344307597.1">
    <property type="nucleotide sequence ID" value="NZ_BAAANY010000003.1"/>
</dbReference>
<accession>A0ABN2FZM0</accession>
<gene>
    <name evidence="2" type="ORF">GCM10009765_10230</name>
</gene>
<proteinExistence type="predicted"/>
<dbReference type="EMBL" id="BAAANY010000003">
    <property type="protein sequence ID" value="GAA1662698.1"/>
    <property type="molecule type" value="Genomic_DNA"/>
</dbReference>
<evidence type="ECO:0000313" key="3">
    <source>
        <dbReference type="Proteomes" id="UP001500618"/>
    </source>
</evidence>
<evidence type="ECO:0000313" key="2">
    <source>
        <dbReference type="EMBL" id="GAA1662698.1"/>
    </source>
</evidence>
<keyword evidence="1" id="KW-0812">Transmembrane</keyword>
<sequence length="141" mass="15365">MKSRTVAQFGLTAWFFGNLYEAVVGMPQLLADAPPRGLLKPGSPVRYYAPLAPVMLAATTATVVDRWRDNKPAAVATAVSTASAVALTAYLVRTVNIRLIREDTLSANEQAHLVSRWHRLNAVRLAALTVALITLRRPKTD</sequence>
<evidence type="ECO:0000256" key="1">
    <source>
        <dbReference type="SAM" id="Phobius"/>
    </source>
</evidence>
<keyword evidence="1" id="KW-0472">Membrane</keyword>
<organism evidence="2 3">
    <name type="scientific">Fodinicola feengrottensis</name>
    <dbReference type="NCBI Taxonomy" id="435914"/>
    <lineage>
        <taxon>Bacteria</taxon>
        <taxon>Bacillati</taxon>
        <taxon>Actinomycetota</taxon>
        <taxon>Actinomycetes</taxon>
        <taxon>Mycobacteriales</taxon>
        <taxon>Fodinicola</taxon>
    </lineage>
</organism>
<feature type="transmembrane region" description="Helical" evidence="1">
    <location>
        <begin position="73"/>
        <end position="92"/>
    </location>
</feature>
<keyword evidence="1" id="KW-1133">Transmembrane helix</keyword>
<dbReference type="Proteomes" id="UP001500618">
    <property type="component" value="Unassembled WGS sequence"/>
</dbReference>
<protein>
    <submittedName>
        <fullName evidence="2">DUF1772 domain-containing protein</fullName>
    </submittedName>
</protein>